<dbReference type="EMBL" id="REGN01000748">
    <property type="protein sequence ID" value="RNA39489.1"/>
    <property type="molecule type" value="Genomic_DNA"/>
</dbReference>
<organism evidence="1 2">
    <name type="scientific">Brachionus plicatilis</name>
    <name type="common">Marine rotifer</name>
    <name type="synonym">Brachionus muelleri</name>
    <dbReference type="NCBI Taxonomy" id="10195"/>
    <lineage>
        <taxon>Eukaryota</taxon>
        <taxon>Metazoa</taxon>
        <taxon>Spiralia</taxon>
        <taxon>Gnathifera</taxon>
        <taxon>Rotifera</taxon>
        <taxon>Eurotatoria</taxon>
        <taxon>Monogononta</taxon>
        <taxon>Pseudotrocha</taxon>
        <taxon>Ploima</taxon>
        <taxon>Brachionidae</taxon>
        <taxon>Brachionus</taxon>
    </lineage>
</organism>
<name>A0A3M7SUV6_BRAPC</name>
<dbReference type="Proteomes" id="UP000276133">
    <property type="component" value="Unassembled WGS sequence"/>
</dbReference>
<comment type="caution">
    <text evidence="1">The sequence shown here is derived from an EMBL/GenBank/DDBJ whole genome shotgun (WGS) entry which is preliminary data.</text>
</comment>
<evidence type="ECO:0000313" key="2">
    <source>
        <dbReference type="Proteomes" id="UP000276133"/>
    </source>
</evidence>
<sequence>MEFKWSKDRIFSSFHFLLLPIQETKLKFIYKNSVLFRNLPVLMYLEQNFFELVLIFFILRNHIVMRNFVELKEYHLAKVCKKLQLITSAGEQSKASEEEIRNVKEIH</sequence>
<dbReference type="AlphaFoldDB" id="A0A3M7SUV6"/>
<accession>A0A3M7SUV6</accession>
<proteinExistence type="predicted"/>
<gene>
    <name evidence="1" type="ORF">BpHYR1_042355</name>
</gene>
<keyword evidence="2" id="KW-1185">Reference proteome</keyword>
<reference evidence="1 2" key="1">
    <citation type="journal article" date="2018" name="Sci. Rep.">
        <title>Genomic signatures of local adaptation to the degree of environmental predictability in rotifers.</title>
        <authorList>
            <person name="Franch-Gras L."/>
            <person name="Hahn C."/>
            <person name="Garcia-Roger E.M."/>
            <person name="Carmona M.J."/>
            <person name="Serra M."/>
            <person name="Gomez A."/>
        </authorList>
    </citation>
    <scope>NUCLEOTIDE SEQUENCE [LARGE SCALE GENOMIC DNA]</scope>
    <source>
        <strain evidence="1">HYR1</strain>
    </source>
</reference>
<protein>
    <submittedName>
        <fullName evidence="1">Uncharacterized protein</fullName>
    </submittedName>
</protein>
<evidence type="ECO:0000313" key="1">
    <source>
        <dbReference type="EMBL" id="RNA39489.1"/>
    </source>
</evidence>